<feature type="region of interest" description="Disordered" evidence="7">
    <location>
        <begin position="144"/>
        <end position="179"/>
    </location>
</feature>
<keyword evidence="6 8" id="KW-0472">Membrane</keyword>
<evidence type="ECO:0000256" key="3">
    <source>
        <dbReference type="ARBA" id="ARBA00022692"/>
    </source>
</evidence>
<dbReference type="PANTHER" id="PTHR13505">
    <property type="entry name" value="TRANSMEMBRANE PROTEIN 208"/>
    <property type="match status" value="1"/>
</dbReference>
<keyword evidence="5 8" id="KW-1133">Transmembrane helix</keyword>
<dbReference type="AlphaFoldDB" id="A0A2G5BFB3"/>
<evidence type="ECO:0000256" key="6">
    <source>
        <dbReference type="ARBA" id="ARBA00023136"/>
    </source>
</evidence>
<dbReference type="GO" id="GO:0005773">
    <property type="term" value="C:vacuole"/>
    <property type="evidence" value="ECO:0007669"/>
    <property type="project" value="GOC"/>
</dbReference>
<evidence type="ECO:0000256" key="7">
    <source>
        <dbReference type="SAM" id="MobiDB-lite"/>
    </source>
</evidence>
<dbReference type="GO" id="GO:0005789">
    <property type="term" value="C:endoplasmic reticulum membrane"/>
    <property type="evidence" value="ECO:0007669"/>
    <property type="project" value="UniProtKB-SubCell"/>
</dbReference>
<evidence type="ECO:0000256" key="5">
    <source>
        <dbReference type="ARBA" id="ARBA00022989"/>
    </source>
</evidence>
<accession>A0A2G5BFB3</accession>
<feature type="transmembrane region" description="Helical" evidence="8">
    <location>
        <begin position="91"/>
        <end position="108"/>
    </location>
</feature>
<comment type="similarity">
    <text evidence="2">Belongs to the TMEM208 family.</text>
</comment>
<feature type="transmembrane region" description="Helical" evidence="8">
    <location>
        <begin position="114"/>
        <end position="134"/>
    </location>
</feature>
<keyword evidence="4" id="KW-0256">Endoplasmic reticulum</keyword>
<evidence type="ECO:0000313" key="10">
    <source>
        <dbReference type="Proteomes" id="UP000242474"/>
    </source>
</evidence>
<dbReference type="GO" id="GO:0006624">
    <property type="term" value="P:vacuolar protein processing"/>
    <property type="evidence" value="ECO:0007669"/>
    <property type="project" value="TreeGrafter"/>
</dbReference>
<evidence type="ECO:0000256" key="1">
    <source>
        <dbReference type="ARBA" id="ARBA00004477"/>
    </source>
</evidence>
<dbReference type="STRING" id="763665.A0A2G5BFB3"/>
<evidence type="ECO:0000256" key="2">
    <source>
        <dbReference type="ARBA" id="ARBA00009950"/>
    </source>
</evidence>
<evidence type="ECO:0000256" key="8">
    <source>
        <dbReference type="SAM" id="Phobius"/>
    </source>
</evidence>
<dbReference type="PANTHER" id="PTHR13505:SF7">
    <property type="entry name" value="TRANSMEMBRANE PROTEIN 208"/>
    <property type="match status" value="1"/>
</dbReference>
<feature type="transmembrane region" description="Helical" evidence="8">
    <location>
        <begin position="23"/>
        <end position="42"/>
    </location>
</feature>
<organism evidence="9 10">
    <name type="scientific">Coemansia reversa (strain ATCC 12441 / NRRL 1564)</name>
    <dbReference type="NCBI Taxonomy" id="763665"/>
    <lineage>
        <taxon>Eukaryota</taxon>
        <taxon>Fungi</taxon>
        <taxon>Fungi incertae sedis</taxon>
        <taxon>Zoopagomycota</taxon>
        <taxon>Kickxellomycotina</taxon>
        <taxon>Kickxellomycetes</taxon>
        <taxon>Kickxellales</taxon>
        <taxon>Kickxellaceae</taxon>
        <taxon>Coemansia</taxon>
    </lineage>
</organism>
<sequence length="179" mass="20613">MAKQSAKRIVQENAARVAVLDKAILAINAIYLIIRLFFQYGSLSWTEGIAYFLTGGIEGMFYMNLRQMAQPRYDPGGILVDSGTDLKQPGLVSYMFDYVYISWFVHVLSLFTKWAWMVYLAIPAYFVYVAAPYIRQLLLSRGSSAGNQGEQQSAEEEAREKKRREKKERKQQRVKYVRG</sequence>
<name>A0A2G5BFB3_COERN</name>
<gene>
    <name evidence="9" type="ORF">COEREDRAFT_71547</name>
</gene>
<protein>
    <submittedName>
        <fullName evidence="9">DUF788-domain-containing protein</fullName>
    </submittedName>
</protein>
<feature type="transmembrane region" description="Helical" evidence="8">
    <location>
        <begin position="48"/>
        <end position="65"/>
    </location>
</feature>
<dbReference type="InterPro" id="IPR008506">
    <property type="entry name" value="SND2/TMEM208"/>
</dbReference>
<evidence type="ECO:0000313" key="9">
    <source>
        <dbReference type="EMBL" id="PIA17694.1"/>
    </source>
</evidence>
<dbReference type="Proteomes" id="UP000242474">
    <property type="component" value="Unassembled WGS sequence"/>
</dbReference>
<feature type="compositionally biased region" description="Basic residues" evidence="7">
    <location>
        <begin position="161"/>
        <end position="179"/>
    </location>
</feature>
<comment type="subcellular location">
    <subcellularLocation>
        <location evidence="1">Endoplasmic reticulum membrane</location>
        <topology evidence="1">Multi-pass membrane protein</topology>
    </subcellularLocation>
</comment>
<dbReference type="EMBL" id="KZ303493">
    <property type="protein sequence ID" value="PIA17694.1"/>
    <property type="molecule type" value="Genomic_DNA"/>
</dbReference>
<keyword evidence="3 8" id="KW-0812">Transmembrane</keyword>
<dbReference type="Pfam" id="PF05620">
    <property type="entry name" value="TMEM208_SND2"/>
    <property type="match status" value="1"/>
</dbReference>
<evidence type="ECO:0000256" key="4">
    <source>
        <dbReference type="ARBA" id="ARBA00022824"/>
    </source>
</evidence>
<dbReference type="OrthoDB" id="276296at2759"/>
<proteinExistence type="inferred from homology"/>
<keyword evidence="10" id="KW-1185">Reference proteome</keyword>
<reference evidence="9 10" key="1">
    <citation type="journal article" date="2015" name="Genome Biol. Evol.">
        <title>Phylogenomic analyses indicate that early fungi evolved digesting cell walls of algal ancestors of land plants.</title>
        <authorList>
            <person name="Chang Y."/>
            <person name="Wang S."/>
            <person name="Sekimoto S."/>
            <person name="Aerts A.L."/>
            <person name="Choi C."/>
            <person name="Clum A."/>
            <person name="LaButti K.M."/>
            <person name="Lindquist E.A."/>
            <person name="Yee Ngan C."/>
            <person name="Ohm R.A."/>
            <person name="Salamov A.A."/>
            <person name="Grigoriev I.V."/>
            <person name="Spatafora J.W."/>
            <person name="Berbee M.L."/>
        </authorList>
    </citation>
    <scope>NUCLEOTIDE SEQUENCE [LARGE SCALE GENOMIC DNA]</scope>
    <source>
        <strain evidence="9 10">NRRL 1564</strain>
    </source>
</reference>